<evidence type="ECO:0000313" key="5">
    <source>
        <dbReference type="Proteomes" id="UP000276443"/>
    </source>
</evidence>
<dbReference type="EC" id="6.3.4.-" evidence="3"/>
<keyword evidence="3" id="KW-0694">RNA-binding</keyword>
<keyword evidence="2 3" id="KW-0819">tRNA processing</keyword>
<gene>
    <name evidence="3" type="primary">tmcAL</name>
    <name evidence="4" type="ORF">EDC24_0985</name>
</gene>
<reference evidence="4 5" key="1">
    <citation type="submission" date="2018-11" db="EMBL/GenBank/DDBJ databases">
        <title>Genomic Encyclopedia of Type Strains, Phase IV (KMG-IV): sequencing the most valuable type-strain genomes for metagenomic binning, comparative biology and taxonomic classification.</title>
        <authorList>
            <person name="Goeker M."/>
        </authorList>
    </citation>
    <scope>NUCLEOTIDE SEQUENCE [LARGE SCALE GENOMIC DNA]</scope>
    <source>
        <strain evidence="4 5">DSM 18090</strain>
    </source>
</reference>
<dbReference type="AlphaFoldDB" id="A0A3N5BF55"/>
<name>A0A3N5BF55_9BACI</name>
<dbReference type="InterPro" id="IPR014729">
    <property type="entry name" value="Rossmann-like_a/b/a_fold"/>
</dbReference>
<dbReference type="OrthoDB" id="9769796at2"/>
<feature type="binding site" evidence="3">
    <location>
        <position position="101"/>
    </location>
    <ligand>
        <name>ATP</name>
        <dbReference type="ChEBI" id="CHEBI:30616"/>
    </ligand>
</feature>
<dbReference type="GO" id="GO:0006400">
    <property type="term" value="P:tRNA modification"/>
    <property type="evidence" value="ECO:0007669"/>
    <property type="project" value="UniProtKB-UniRule"/>
</dbReference>
<dbReference type="PANTHER" id="PTHR37825">
    <property type="entry name" value="TRNA(MET) CYTIDINE ACETATE LIGASE"/>
    <property type="match status" value="1"/>
</dbReference>
<dbReference type="Gene3D" id="3.40.50.620">
    <property type="entry name" value="HUPs"/>
    <property type="match status" value="1"/>
</dbReference>
<dbReference type="Proteomes" id="UP000276443">
    <property type="component" value="Unassembled WGS sequence"/>
</dbReference>
<evidence type="ECO:0000256" key="1">
    <source>
        <dbReference type="ARBA" id="ARBA00022598"/>
    </source>
</evidence>
<keyword evidence="3" id="KW-0963">Cytoplasm</keyword>
<evidence type="ECO:0000313" key="4">
    <source>
        <dbReference type="EMBL" id="RPF56097.1"/>
    </source>
</evidence>
<dbReference type="Pfam" id="PF05636">
    <property type="entry name" value="HIGH_NTase1"/>
    <property type="match status" value="1"/>
</dbReference>
<evidence type="ECO:0000256" key="3">
    <source>
        <dbReference type="HAMAP-Rule" id="MF_01539"/>
    </source>
</evidence>
<feature type="binding site" evidence="3">
    <location>
        <position position="187"/>
    </location>
    <ligand>
        <name>ATP</name>
        <dbReference type="ChEBI" id="CHEBI:30616"/>
    </ligand>
</feature>
<keyword evidence="3" id="KW-0067">ATP-binding</keyword>
<keyword evidence="1 3" id="KW-0436">Ligase</keyword>
<dbReference type="EMBL" id="RKRF01000007">
    <property type="protein sequence ID" value="RPF56097.1"/>
    <property type="molecule type" value="Genomic_DNA"/>
</dbReference>
<proteinExistence type="inferred from homology"/>
<comment type="similarity">
    <text evidence="3">Belongs to the TmcAL family.</text>
</comment>
<keyword evidence="5" id="KW-1185">Reference proteome</keyword>
<comment type="caution">
    <text evidence="3">Lacks conserved residue(s) required for the propagation of feature annotation.</text>
</comment>
<keyword evidence="3" id="KW-0547">Nucleotide-binding</keyword>
<dbReference type="SUPFAM" id="SSF52374">
    <property type="entry name" value="Nucleotidylyl transferase"/>
    <property type="match status" value="1"/>
</dbReference>
<dbReference type="RefSeq" id="WP_124220200.1">
    <property type="nucleotide sequence ID" value="NZ_RKRF01000007.1"/>
</dbReference>
<accession>A0A3N5BF55</accession>
<dbReference type="InterPro" id="IPR008513">
    <property type="entry name" value="tRNA(Met)_cyd_acetate_ligase"/>
</dbReference>
<dbReference type="HAMAP" id="MF_01539">
    <property type="entry name" value="TmcAL"/>
    <property type="match status" value="1"/>
</dbReference>
<protein>
    <recommendedName>
        <fullName evidence="3">tRNA(Met) cytidine acetate ligase</fullName>
        <ecNumber evidence="3">6.3.4.-</ecNumber>
    </recommendedName>
</protein>
<dbReference type="NCBIfam" id="NF010191">
    <property type="entry name" value="PRK13670.1"/>
    <property type="match status" value="1"/>
</dbReference>
<feature type="binding site" evidence="3">
    <location>
        <begin position="7"/>
        <end position="20"/>
    </location>
    <ligand>
        <name>ATP</name>
        <dbReference type="ChEBI" id="CHEBI:30616"/>
    </ligand>
</feature>
<dbReference type="GO" id="GO:0005737">
    <property type="term" value="C:cytoplasm"/>
    <property type="evidence" value="ECO:0007669"/>
    <property type="project" value="UniProtKB-SubCell"/>
</dbReference>
<comment type="catalytic activity">
    <reaction evidence="3">
        <text>cytidine(34) in elongator tRNA(Met) + acetate + ATP = N(4)-acetylcytidine(34) in elongator tRNA(Met) + AMP + diphosphate</text>
        <dbReference type="Rhea" id="RHEA:58144"/>
        <dbReference type="Rhea" id="RHEA-COMP:10693"/>
        <dbReference type="Rhea" id="RHEA-COMP:10694"/>
        <dbReference type="ChEBI" id="CHEBI:30089"/>
        <dbReference type="ChEBI" id="CHEBI:30616"/>
        <dbReference type="ChEBI" id="CHEBI:33019"/>
        <dbReference type="ChEBI" id="CHEBI:74900"/>
        <dbReference type="ChEBI" id="CHEBI:82748"/>
        <dbReference type="ChEBI" id="CHEBI:456215"/>
    </reaction>
</comment>
<dbReference type="PANTHER" id="PTHR37825:SF1">
    <property type="entry name" value="TRNA(MET) CYTIDINE ACETATE LIGASE"/>
    <property type="match status" value="1"/>
</dbReference>
<keyword evidence="3" id="KW-0820">tRNA-binding</keyword>
<comment type="caution">
    <text evidence="4">The sequence shown here is derived from an EMBL/GenBank/DDBJ whole genome shotgun (WGS) entry which is preliminary data.</text>
</comment>
<comment type="function">
    <text evidence="3">Catalyzes the formation of N(4)-acetylcytidine (ac(4)C) at the wobble position of elongator tRNA(Met), using acetate and ATP as substrates. First activates an acetate ion to form acetyladenylate (Ac-AMP) and then transfers the acetyl group to tRNA to form ac(4)C34.</text>
</comment>
<keyword evidence="4" id="KW-0808">Transferase</keyword>
<feature type="binding site" evidence="3">
    <location>
        <position position="162"/>
    </location>
    <ligand>
        <name>ATP</name>
        <dbReference type="ChEBI" id="CHEBI:30616"/>
    </ligand>
</feature>
<sequence>MKACGLIVEYNPFHNGHVYHLEQSKQETQADVMVAVMSGSFLQRGEPAIIDKFHRAKAALTSGVDILLELPYVYAVQYADLFAKGAMLQLDGLNVDDVCFGSEEGNIEPFLEGYDHYLQEKSLYQSTLHKYLDDGLSFPQASKKAYESINLTQGEIDLSQPNNILGFSYVKAVKELKSSINPRTIRRTKSGYHDPKIEHEIASATSIRNEILTSQEMTRNAINALPQSTTDQLLAYQQKSGSWHSWESYFPYLQLIVHTRSVEELSQIHGVIEGLEYRLKQTVQEAENFEQWMHLLKTKRYTWTRLQRMFAHILTNTTKNEVNEFDQLEQAPYLRILGMTDNGRNYIKSIKKDLEIPIFSNLQEHQHDMLNIEERATNAYYAPIPTPKRKQLKKQELTGPIKLF</sequence>
<organism evidence="4 5">
    <name type="scientific">Aquisalibacillus elongatus</name>
    <dbReference type="NCBI Taxonomy" id="485577"/>
    <lineage>
        <taxon>Bacteria</taxon>
        <taxon>Bacillati</taxon>
        <taxon>Bacillota</taxon>
        <taxon>Bacilli</taxon>
        <taxon>Bacillales</taxon>
        <taxon>Bacillaceae</taxon>
        <taxon>Aquisalibacillus</taxon>
    </lineage>
</organism>
<evidence type="ECO:0000256" key="2">
    <source>
        <dbReference type="ARBA" id="ARBA00022694"/>
    </source>
</evidence>
<dbReference type="GO" id="GO:0016740">
    <property type="term" value="F:transferase activity"/>
    <property type="evidence" value="ECO:0007669"/>
    <property type="project" value="UniProtKB-KW"/>
</dbReference>
<comment type="subcellular location">
    <subcellularLocation>
        <location evidence="3">Cytoplasm</location>
    </subcellularLocation>
</comment>
<dbReference type="GO" id="GO:0000049">
    <property type="term" value="F:tRNA binding"/>
    <property type="evidence" value="ECO:0007669"/>
    <property type="project" value="UniProtKB-KW"/>
</dbReference>
<dbReference type="GO" id="GO:0016879">
    <property type="term" value="F:ligase activity, forming carbon-nitrogen bonds"/>
    <property type="evidence" value="ECO:0007669"/>
    <property type="project" value="UniProtKB-UniRule"/>
</dbReference>
<dbReference type="GO" id="GO:0005524">
    <property type="term" value="F:ATP binding"/>
    <property type="evidence" value="ECO:0007669"/>
    <property type="project" value="UniProtKB-KW"/>
</dbReference>